<comment type="caution">
    <text evidence="11">The sequence shown here is derived from an EMBL/GenBank/DDBJ whole genome shotgun (WGS) entry which is preliminary data.</text>
</comment>
<dbReference type="NCBIfam" id="NF006508">
    <property type="entry name" value="PRK08944.1"/>
    <property type="match status" value="1"/>
</dbReference>
<dbReference type="RefSeq" id="WP_101519925.1">
    <property type="nucleotide sequence ID" value="NZ_PKLZ01000001.1"/>
</dbReference>
<name>A0A2N5Y7D0_9GAMM</name>
<comment type="similarity">
    <text evidence="2">Belongs to the MotB family.</text>
</comment>
<evidence type="ECO:0000256" key="2">
    <source>
        <dbReference type="ARBA" id="ARBA00008914"/>
    </source>
</evidence>
<dbReference type="Pfam" id="PF13677">
    <property type="entry name" value="MotB_plug"/>
    <property type="match status" value="1"/>
</dbReference>
<keyword evidence="6 7" id="KW-0472">Membrane</keyword>
<keyword evidence="8" id="KW-0175">Coiled coil</keyword>
<keyword evidence="12" id="KW-1185">Reference proteome</keyword>
<evidence type="ECO:0000256" key="8">
    <source>
        <dbReference type="SAM" id="Coils"/>
    </source>
</evidence>
<dbReference type="CDD" id="cd07185">
    <property type="entry name" value="OmpA_C-like"/>
    <property type="match status" value="1"/>
</dbReference>
<dbReference type="PANTHER" id="PTHR30329:SF21">
    <property type="entry name" value="LIPOPROTEIN YIAD-RELATED"/>
    <property type="match status" value="1"/>
</dbReference>
<evidence type="ECO:0000256" key="6">
    <source>
        <dbReference type="ARBA" id="ARBA00023136"/>
    </source>
</evidence>
<evidence type="ECO:0000313" key="11">
    <source>
        <dbReference type="EMBL" id="PLW84289.1"/>
    </source>
</evidence>
<protein>
    <submittedName>
        <fullName evidence="11">Type VI secretion system protein TssL</fullName>
    </submittedName>
</protein>
<dbReference type="InterPro" id="IPR025713">
    <property type="entry name" value="MotB-like_N_dom"/>
</dbReference>
<dbReference type="InterPro" id="IPR006665">
    <property type="entry name" value="OmpA-like"/>
</dbReference>
<dbReference type="PANTHER" id="PTHR30329">
    <property type="entry name" value="STATOR ELEMENT OF FLAGELLAR MOTOR COMPLEX"/>
    <property type="match status" value="1"/>
</dbReference>
<organism evidence="11 12">
    <name type="scientific">Kineobactrum sediminis</name>
    <dbReference type="NCBI Taxonomy" id="1905677"/>
    <lineage>
        <taxon>Bacteria</taxon>
        <taxon>Pseudomonadati</taxon>
        <taxon>Pseudomonadota</taxon>
        <taxon>Gammaproteobacteria</taxon>
        <taxon>Cellvibrionales</taxon>
        <taxon>Halieaceae</taxon>
        <taxon>Kineobactrum</taxon>
    </lineage>
</organism>
<keyword evidence="5 9" id="KW-1133">Transmembrane helix</keyword>
<feature type="transmembrane region" description="Helical" evidence="9">
    <location>
        <begin position="16"/>
        <end position="38"/>
    </location>
</feature>
<accession>A0A2N5Y7D0</accession>
<feature type="coiled-coil region" evidence="8">
    <location>
        <begin position="126"/>
        <end position="157"/>
    </location>
</feature>
<evidence type="ECO:0000259" key="10">
    <source>
        <dbReference type="PROSITE" id="PS51123"/>
    </source>
</evidence>
<proteinExistence type="inferred from homology"/>
<reference evidence="12" key="1">
    <citation type="submission" date="2017-11" db="EMBL/GenBank/DDBJ databases">
        <title>The draft genome sequence of Chromatocurvus sp. F02.</title>
        <authorList>
            <person name="Du Z.-J."/>
            <person name="Chang Y.-Q."/>
        </authorList>
    </citation>
    <scope>NUCLEOTIDE SEQUENCE [LARGE SCALE GENOMIC DNA]</scope>
    <source>
        <strain evidence="12">F02</strain>
    </source>
</reference>
<feature type="domain" description="OmpA-like" evidence="10">
    <location>
        <begin position="162"/>
        <end position="283"/>
    </location>
</feature>
<evidence type="ECO:0000256" key="7">
    <source>
        <dbReference type="PROSITE-ProRule" id="PRU00473"/>
    </source>
</evidence>
<keyword evidence="4 9" id="KW-0812">Transmembrane</keyword>
<dbReference type="EMBL" id="PKLZ01000001">
    <property type="protein sequence ID" value="PLW84289.1"/>
    <property type="molecule type" value="Genomic_DNA"/>
</dbReference>
<dbReference type="AlphaFoldDB" id="A0A2N5Y7D0"/>
<gene>
    <name evidence="11" type="ORF">CWI75_02815</name>
</gene>
<evidence type="ECO:0000256" key="4">
    <source>
        <dbReference type="ARBA" id="ARBA00022692"/>
    </source>
</evidence>
<evidence type="ECO:0000256" key="1">
    <source>
        <dbReference type="ARBA" id="ARBA00004162"/>
    </source>
</evidence>
<dbReference type="OrthoDB" id="9815217at2"/>
<dbReference type="InterPro" id="IPR036737">
    <property type="entry name" value="OmpA-like_sf"/>
</dbReference>
<dbReference type="GO" id="GO:0005886">
    <property type="term" value="C:plasma membrane"/>
    <property type="evidence" value="ECO:0007669"/>
    <property type="project" value="UniProtKB-SubCell"/>
</dbReference>
<sequence>MIEFDFEVEEVRGAPAWIATFADLMSLLLAFFVLLLSFSEMDLERYKTIAGSMKMAFGVQKELELKDVPKGTSIIAREFSPGETTPTPIKTIQQVTTDTTDSSLRVGERATPATELSEAEAEALLAKKIQDLLDETRADAEKLKAILSDEINRENIEIESEGRLITIRIRENASFPSGSATLTQDFLPVMHRLREALVEIPGKISIEGHTDDVPIKSGTFKSNWALASGRALSVTHELLAGKSLQGRRAMVVGYADTRPFTSNDTAAGRALNRRVEIVIRQSLEDSAELATDDLLQIDSESLEIPGLD</sequence>
<dbReference type="Proteomes" id="UP000234845">
    <property type="component" value="Unassembled WGS sequence"/>
</dbReference>
<dbReference type="Pfam" id="PF00691">
    <property type="entry name" value="OmpA"/>
    <property type="match status" value="1"/>
</dbReference>
<evidence type="ECO:0000313" key="12">
    <source>
        <dbReference type="Proteomes" id="UP000234845"/>
    </source>
</evidence>
<evidence type="ECO:0000256" key="9">
    <source>
        <dbReference type="SAM" id="Phobius"/>
    </source>
</evidence>
<keyword evidence="3" id="KW-1003">Cell membrane</keyword>
<evidence type="ECO:0000256" key="3">
    <source>
        <dbReference type="ARBA" id="ARBA00022475"/>
    </source>
</evidence>
<dbReference type="Gene3D" id="3.30.1330.60">
    <property type="entry name" value="OmpA-like domain"/>
    <property type="match status" value="1"/>
</dbReference>
<dbReference type="PROSITE" id="PS51123">
    <property type="entry name" value="OMPA_2"/>
    <property type="match status" value="1"/>
</dbReference>
<dbReference type="SUPFAM" id="SSF103088">
    <property type="entry name" value="OmpA-like"/>
    <property type="match status" value="1"/>
</dbReference>
<evidence type="ECO:0000256" key="5">
    <source>
        <dbReference type="ARBA" id="ARBA00022989"/>
    </source>
</evidence>
<dbReference type="InterPro" id="IPR050330">
    <property type="entry name" value="Bact_OuterMem_StrucFunc"/>
</dbReference>
<comment type="subcellular location">
    <subcellularLocation>
        <location evidence="1">Cell membrane</location>
        <topology evidence="1">Single-pass membrane protein</topology>
    </subcellularLocation>
</comment>